<dbReference type="KEGG" id="mlu:Mlut_13720"/>
<evidence type="ECO:0000313" key="9">
    <source>
        <dbReference type="Proteomes" id="UP000000738"/>
    </source>
</evidence>
<dbReference type="PANTHER" id="PTHR12001:SF85">
    <property type="entry name" value="SHORT CHAIN ISOPRENYL DIPHOSPHATE SYNTHASE"/>
    <property type="match status" value="1"/>
</dbReference>
<accession>C5CA42</accession>
<comment type="cofactor">
    <cofactor evidence="1">
        <name>Mg(2+)</name>
        <dbReference type="ChEBI" id="CHEBI:18420"/>
    </cofactor>
</comment>
<dbReference type="Proteomes" id="UP000248985">
    <property type="component" value="Chromosome 1"/>
</dbReference>
<comment type="similarity">
    <text evidence="2 6">Belongs to the FPP/GGPP synthase family.</text>
</comment>
<dbReference type="RefSeq" id="WP_012750921.1">
    <property type="nucleotide sequence ID" value="NC_012803.1"/>
</dbReference>
<evidence type="ECO:0000256" key="3">
    <source>
        <dbReference type="ARBA" id="ARBA00022679"/>
    </source>
</evidence>
<dbReference type="InterPro" id="IPR000092">
    <property type="entry name" value="Polyprenyl_synt"/>
</dbReference>
<dbReference type="Gene3D" id="1.10.600.10">
    <property type="entry name" value="Farnesyl Diphosphate Synthase"/>
    <property type="match status" value="1"/>
</dbReference>
<reference evidence="7" key="1">
    <citation type="submission" date="2009-05" db="EMBL/GenBank/DDBJ databases">
        <title>Complete sequence of Micrococcus luteus NCTC 2665.</title>
        <authorList>
            <consortium name="US DOE Joint Genome Institute"/>
            <person name="Lucas S."/>
            <person name="Copeland A."/>
            <person name="Lapidus A."/>
            <person name="Glavina del Rio T."/>
            <person name="Dalin E."/>
            <person name="Tice H."/>
            <person name="Bruce D."/>
            <person name="Goodwin L."/>
            <person name="Pitluck S."/>
            <person name="Lowry S."/>
            <person name="Larimer F."/>
            <person name="Land M."/>
            <person name="Hauser L."/>
            <person name="Kyrpides N."/>
            <person name="Lykidis A."/>
            <person name="Young M."/>
            <person name="Greenblatt C."/>
        </authorList>
    </citation>
    <scope>NUCLEOTIDE SEQUENCE</scope>
    <source>
        <strain evidence="7">NCTC 2665</strain>
    </source>
</reference>
<keyword evidence="3 6" id="KW-0808">Transferase</keyword>
<dbReference type="GO" id="GO:0046872">
    <property type="term" value="F:metal ion binding"/>
    <property type="evidence" value="ECO:0007669"/>
    <property type="project" value="UniProtKB-KW"/>
</dbReference>
<dbReference type="Pfam" id="PF00348">
    <property type="entry name" value="polyprenyl_synt"/>
    <property type="match status" value="1"/>
</dbReference>
<dbReference type="PATRIC" id="fig|465515.4.peg.1314"/>
<dbReference type="InterPro" id="IPR008949">
    <property type="entry name" value="Isoprenoid_synthase_dom_sf"/>
</dbReference>
<dbReference type="EnsemblBacteria" id="ACS30877">
    <property type="protein sequence ID" value="ACS30877"/>
    <property type="gene ID" value="Mlut_13720"/>
</dbReference>
<reference evidence="9" key="2">
    <citation type="journal article" date="2010" name="J. Bacteriol.">
        <title>Genome sequence of the Fleming strain of Micrococcus luteus, a simple free-living actinobacterium.</title>
        <authorList>
            <person name="Young M."/>
            <person name="Artsatbanov V."/>
            <person name="Beller H.R."/>
            <person name="Chandra G."/>
            <person name="Chater K.F."/>
            <person name="Dover L.G."/>
            <person name="Goh E.B."/>
            <person name="Kahan T."/>
            <person name="Kaprelyants A.S."/>
            <person name="Kyrpides N."/>
            <person name="Lapidus A."/>
            <person name="Lowry S.R."/>
            <person name="Lykidis A."/>
            <person name="Mahillon J."/>
            <person name="Markowitz V."/>
            <person name="Mavromatis K."/>
            <person name="Mukamolova G.V."/>
            <person name="Oren A."/>
            <person name="Rokem J.S."/>
            <person name="Smith M.C."/>
            <person name="Young D.I."/>
            <person name="Greenblatt C.L."/>
        </authorList>
    </citation>
    <scope>NUCLEOTIDE SEQUENCE [LARGE SCALE GENOMIC DNA]</scope>
    <source>
        <strain evidence="9">ATCC 4698 / DSM 20030 / JCM 1464 / NBRC 3333 / NCIMB 9278 / NCTC 2665 / VKM Ac-2230</strain>
    </source>
</reference>
<dbReference type="GO" id="GO:0004337">
    <property type="term" value="F:(2E,6E)-farnesyl diphosphate synthase activity"/>
    <property type="evidence" value="ECO:0007669"/>
    <property type="project" value="UniProtKB-EC"/>
</dbReference>
<dbReference type="InterPro" id="IPR033749">
    <property type="entry name" value="Polyprenyl_synt_CS"/>
</dbReference>
<dbReference type="GeneID" id="93343254"/>
<organism evidence="7 9">
    <name type="scientific">Micrococcus luteus (strain ATCC 4698 / DSM 20030 / JCM 1464 / CCM 169 / CCUG 5858 / IAM 1056 / NBRC 3333 / NCIMB 9278 / NCTC 2665 / VKM Ac-2230)</name>
    <name type="common">Micrococcus lysodeikticus</name>
    <dbReference type="NCBI Taxonomy" id="465515"/>
    <lineage>
        <taxon>Bacteria</taxon>
        <taxon>Bacillati</taxon>
        <taxon>Actinomycetota</taxon>
        <taxon>Actinomycetes</taxon>
        <taxon>Micrococcales</taxon>
        <taxon>Micrococcaceae</taxon>
        <taxon>Micrococcus</taxon>
    </lineage>
</organism>
<evidence type="ECO:0000256" key="5">
    <source>
        <dbReference type="ARBA" id="ARBA00022842"/>
    </source>
</evidence>
<evidence type="ECO:0000313" key="7">
    <source>
        <dbReference type="EMBL" id="ACS30877.1"/>
    </source>
</evidence>
<dbReference type="SFLD" id="SFLDS00005">
    <property type="entry name" value="Isoprenoid_Synthase_Type_I"/>
    <property type="match status" value="1"/>
</dbReference>
<evidence type="ECO:0000313" key="10">
    <source>
        <dbReference type="Proteomes" id="UP000248985"/>
    </source>
</evidence>
<evidence type="ECO:0000256" key="2">
    <source>
        <dbReference type="ARBA" id="ARBA00006706"/>
    </source>
</evidence>
<dbReference type="PANTHER" id="PTHR12001">
    <property type="entry name" value="GERANYLGERANYL PYROPHOSPHATE SYNTHASE"/>
    <property type="match status" value="1"/>
</dbReference>
<dbReference type="Proteomes" id="UP000000738">
    <property type="component" value="Chromosome"/>
</dbReference>
<gene>
    <name evidence="7" type="ordered locus">Mlut_13720</name>
    <name evidence="8" type="ORF">NCTC2665_00050</name>
</gene>
<dbReference type="GO" id="GO:0008299">
    <property type="term" value="P:isoprenoid biosynthetic process"/>
    <property type="evidence" value="ECO:0007669"/>
    <property type="project" value="InterPro"/>
</dbReference>
<evidence type="ECO:0000256" key="4">
    <source>
        <dbReference type="ARBA" id="ARBA00022723"/>
    </source>
</evidence>
<keyword evidence="5" id="KW-0460">Magnesium</keyword>
<dbReference type="AlphaFoldDB" id="C5CA42"/>
<dbReference type="EMBL" id="LS483396">
    <property type="protein sequence ID" value="SQG47296.1"/>
    <property type="molecule type" value="Genomic_DNA"/>
</dbReference>
<keyword evidence="4" id="KW-0479">Metal-binding</keyword>
<dbReference type="EMBL" id="CP001628">
    <property type="protein sequence ID" value="ACS30877.1"/>
    <property type="molecule type" value="Genomic_DNA"/>
</dbReference>
<evidence type="ECO:0000256" key="6">
    <source>
        <dbReference type="RuleBase" id="RU004466"/>
    </source>
</evidence>
<evidence type="ECO:0000256" key="1">
    <source>
        <dbReference type="ARBA" id="ARBA00001946"/>
    </source>
</evidence>
<dbReference type="HOGENOM" id="CLU_014015_2_1_11"/>
<dbReference type="EC" id="2.5.1.10" evidence="8"/>
<sequence length="373" mass="39601">MPADVAVPRPRPRPADQDRFRAAVADALDRLLAEHRELARGIHPLTAPLVDAIADLTAGGKRLRAVLAWLGWRAAGGEAEDPRIAEAGAAFELFQAAALIHDDILDRSDTRRGMPSVHRRFESLHREAGWRHAAEHFGVSAAILAGDVALGMSETAFARVLAGTPREDRARAELARMRFGVMAGQYLDVVAEMAPAARDAREAEAAAEAVVEHKSARYSAVHPLALGGLLAGADDGLVTAFARVSLPFGMAFQYRDDLLGVFGDPATTGKPAGDDLREGKQTVLIARAVELLAPDEAVALDADLGDPDLGADRVAHWQAVLEACGARQAVEERVAVLAHEAAGAVAGLLAHGVPEDVSAELTRLIDAYTSRRH</sequence>
<name>C5CA42_MICLC</name>
<reference evidence="8 10" key="3">
    <citation type="submission" date="2018-06" db="EMBL/GenBank/DDBJ databases">
        <authorList>
            <consortium name="Pathogen Informatics"/>
            <person name="Doyle S."/>
        </authorList>
    </citation>
    <scope>NUCLEOTIDE SEQUENCE [LARGE SCALE GENOMIC DNA]</scope>
    <source>
        <strain evidence="8 10">NCTC2665</strain>
    </source>
</reference>
<dbReference type="eggNOG" id="COG0142">
    <property type="taxonomic scope" value="Bacteria"/>
</dbReference>
<dbReference type="PROSITE" id="PS00723">
    <property type="entry name" value="POLYPRENYL_SYNTHASE_1"/>
    <property type="match status" value="1"/>
</dbReference>
<dbReference type="SUPFAM" id="SSF48576">
    <property type="entry name" value="Terpenoid synthases"/>
    <property type="match status" value="1"/>
</dbReference>
<dbReference type="STRING" id="465515.Mlut_13720"/>
<proteinExistence type="inferred from homology"/>
<protein>
    <submittedName>
        <fullName evidence="8">Farnesyl diphosphate synthase</fullName>
        <ecNumber evidence="8">2.5.1.10</ecNumber>
    </submittedName>
    <submittedName>
        <fullName evidence="7">Geranylgeranyl pyrophosphate synthase</fullName>
    </submittedName>
</protein>
<evidence type="ECO:0000313" key="8">
    <source>
        <dbReference type="EMBL" id="SQG47296.1"/>
    </source>
</evidence>
<keyword evidence="9" id="KW-1185">Reference proteome</keyword>